<dbReference type="SUPFAM" id="SSF109854">
    <property type="entry name" value="DinB/YfiT-like putative metalloenzymes"/>
    <property type="match status" value="1"/>
</dbReference>
<gene>
    <name evidence="2" type="ORF">GCM10007111_42910</name>
</gene>
<sequence length="152" mass="18024">MTPKELLLLQLKAIHDTDGWFVSFQTAVKDLTEEDASKISMDETNSIREIINHLIYYNEKHLNRFKQMEDKDHPLQTIKETFHNNENHSWDAALLKIDSLYSEWESVVKESIHLHDWEETIAHIAMHNAYHIGQIVHIRKQFHLWNDGRGIN</sequence>
<protein>
    <recommendedName>
        <fullName evidence="1">DinB-like domain-containing protein</fullName>
    </recommendedName>
</protein>
<dbReference type="EMBL" id="BMPN01000013">
    <property type="protein sequence ID" value="GGJ76650.1"/>
    <property type="molecule type" value="Genomic_DNA"/>
</dbReference>
<accession>A0ABQ2DZW7</accession>
<evidence type="ECO:0000313" key="2">
    <source>
        <dbReference type="EMBL" id="GGJ76650.1"/>
    </source>
</evidence>
<name>A0ABQ2DZW7_9BACI</name>
<evidence type="ECO:0000313" key="3">
    <source>
        <dbReference type="Proteomes" id="UP000634435"/>
    </source>
</evidence>
<dbReference type="Proteomes" id="UP000634435">
    <property type="component" value="Unassembled WGS sequence"/>
</dbReference>
<comment type="caution">
    <text evidence="2">The sequence shown here is derived from an EMBL/GenBank/DDBJ whole genome shotgun (WGS) entry which is preliminary data.</text>
</comment>
<evidence type="ECO:0000259" key="1">
    <source>
        <dbReference type="Pfam" id="PF12867"/>
    </source>
</evidence>
<dbReference type="RefSeq" id="WP_188944370.1">
    <property type="nucleotide sequence ID" value="NZ_BMPN01000013.1"/>
</dbReference>
<proteinExistence type="predicted"/>
<feature type="domain" description="DinB-like" evidence="1">
    <location>
        <begin position="24"/>
        <end position="135"/>
    </location>
</feature>
<dbReference type="Gene3D" id="1.20.120.450">
    <property type="entry name" value="dinb family like domain"/>
    <property type="match status" value="1"/>
</dbReference>
<dbReference type="InterPro" id="IPR034660">
    <property type="entry name" value="DinB/YfiT-like"/>
</dbReference>
<dbReference type="InterPro" id="IPR024775">
    <property type="entry name" value="DinB-like"/>
</dbReference>
<keyword evidence="3" id="KW-1185">Reference proteome</keyword>
<organism evidence="2 3">
    <name type="scientific">Virgibacillus kapii</name>
    <dbReference type="NCBI Taxonomy" id="1638645"/>
    <lineage>
        <taxon>Bacteria</taxon>
        <taxon>Bacillati</taxon>
        <taxon>Bacillota</taxon>
        <taxon>Bacilli</taxon>
        <taxon>Bacillales</taxon>
        <taxon>Bacillaceae</taxon>
        <taxon>Virgibacillus</taxon>
    </lineage>
</organism>
<dbReference type="Pfam" id="PF12867">
    <property type="entry name" value="DinB_2"/>
    <property type="match status" value="1"/>
</dbReference>
<reference evidence="3" key="1">
    <citation type="journal article" date="2019" name="Int. J. Syst. Evol. Microbiol.">
        <title>The Global Catalogue of Microorganisms (GCM) 10K type strain sequencing project: providing services to taxonomists for standard genome sequencing and annotation.</title>
        <authorList>
            <consortium name="The Broad Institute Genomics Platform"/>
            <consortium name="The Broad Institute Genome Sequencing Center for Infectious Disease"/>
            <person name="Wu L."/>
            <person name="Ma J."/>
        </authorList>
    </citation>
    <scope>NUCLEOTIDE SEQUENCE [LARGE SCALE GENOMIC DNA]</scope>
    <source>
        <strain evidence="3">JCM 30071</strain>
    </source>
</reference>